<gene>
    <name evidence="10" type="ORF">BST99_01845</name>
</gene>
<feature type="transmembrane region" description="Helical" evidence="8">
    <location>
        <begin position="303"/>
        <end position="324"/>
    </location>
</feature>
<dbReference type="GO" id="GO:0010041">
    <property type="term" value="P:response to iron(III) ion"/>
    <property type="evidence" value="ECO:0007669"/>
    <property type="project" value="TreeGrafter"/>
</dbReference>
<evidence type="ECO:0000256" key="7">
    <source>
        <dbReference type="ARBA" id="ARBA00023136"/>
    </source>
</evidence>
<evidence type="ECO:0000256" key="8">
    <source>
        <dbReference type="SAM" id="Phobius"/>
    </source>
</evidence>
<dbReference type="Proteomes" id="UP000239366">
    <property type="component" value="Unassembled WGS sequence"/>
</dbReference>
<reference evidence="11" key="1">
    <citation type="submission" date="2016-11" db="EMBL/GenBank/DDBJ databases">
        <title>Trade-off between light-utilization and light-protection in marine flavobacteria.</title>
        <authorList>
            <person name="Kumagai Y."/>
            <person name="Yoshizawa S."/>
            <person name="Kogure K."/>
        </authorList>
    </citation>
    <scope>NUCLEOTIDE SEQUENCE [LARGE SCALE GENOMIC DNA]</scope>
    <source>
        <strain evidence="11">SG-18</strain>
    </source>
</reference>
<dbReference type="InterPro" id="IPR038731">
    <property type="entry name" value="RgtA/B/C-like"/>
</dbReference>
<comment type="caution">
    <text evidence="10">The sequence shown here is derived from an EMBL/GenBank/DDBJ whole genome shotgun (WGS) entry which is preliminary data.</text>
</comment>
<dbReference type="GO" id="GO:0009103">
    <property type="term" value="P:lipopolysaccharide biosynthetic process"/>
    <property type="evidence" value="ECO:0007669"/>
    <property type="project" value="UniProtKB-ARBA"/>
</dbReference>
<evidence type="ECO:0000256" key="4">
    <source>
        <dbReference type="ARBA" id="ARBA00022679"/>
    </source>
</evidence>
<evidence type="ECO:0000259" key="9">
    <source>
        <dbReference type="Pfam" id="PF13231"/>
    </source>
</evidence>
<evidence type="ECO:0000256" key="5">
    <source>
        <dbReference type="ARBA" id="ARBA00022692"/>
    </source>
</evidence>
<feature type="transmembrane region" description="Helical" evidence="8">
    <location>
        <begin position="158"/>
        <end position="191"/>
    </location>
</feature>
<dbReference type="GO" id="GO:0016763">
    <property type="term" value="F:pentosyltransferase activity"/>
    <property type="evidence" value="ECO:0007669"/>
    <property type="project" value="TreeGrafter"/>
</dbReference>
<protein>
    <submittedName>
        <fullName evidence="10">Dolichyl-phosphate-mannose--protein mannosyltransferase</fullName>
    </submittedName>
</protein>
<dbReference type="PANTHER" id="PTHR33908">
    <property type="entry name" value="MANNOSYLTRANSFERASE YKCB-RELATED"/>
    <property type="match status" value="1"/>
</dbReference>
<dbReference type="AlphaFoldDB" id="A0A2S7T500"/>
<keyword evidence="6 8" id="KW-1133">Transmembrane helix</keyword>
<keyword evidence="3 10" id="KW-0328">Glycosyltransferase</keyword>
<sequence>MISDRRYYLLLGLLIWVMVMGLPVTLFENDSNQFAVMALRMVQENDFLRLFKGTEEYLDKPHLHYWLAAGSFSLFGVSEFAYRLPALLVLLLGAYSCYGLASLLYRRSAGKLASLIFLSSQTIVLSAIDVRTDAVLTGFSIFAIWKLIAFIETRKTNALFWGAIGAGLAFSTKGQIALVVIGMTVLCHLAYTRQWKRLLDARLLLALGVFALTISPMLYAYYQQFDLHPEKIIRGRGDRSGIYFIFWEQSFERMSGEGMGKNSSDYFFFFHSFLWVILPWTVLSLLALWVRTSQAIKLRLRKVRGLEFATLGALFIIFPLISFAQFKLPHYLNVLMPLYAVLTAGYLDTLDRRQSGRLMKILLPIHYTILSLCFVVICLLVFFVFPLDSAFAYFLFFMGLICMVLYILKIDPPFPRLITLVVSTSLLINAVLNLHFYPRLLHYQGGSEMAKLIKEKQIDAQGIYKWSDDHTWALDFYNRRPTPVFDPNTDLEEGQEIWLYTNEKQKVDLFNQGWEWSEELEVDQFRITRLQARFLNPHSRKEVLRKHYLLKMTEAPHQKE</sequence>
<feature type="domain" description="Glycosyltransferase RgtA/B/C/D-like" evidence="9">
    <location>
        <begin position="59"/>
        <end position="219"/>
    </location>
</feature>
<feature type="transmembrane region" description="Helical" evidence="8">
    <location>
        <begin position="361"/>
        <end position="385"/>
    </location>
</feature>
<evidence type="ECO:0000256" key="2">
    <source>
        <dbReference type="ARBA" id="ARBA00022475"/>
    </source>
</evidence>
<feature type="transmembrane region" description="Helical" evidence="8">
    <location>
        <begin position="330"/>
        <end position="349"/>
    </location>
</feature>
<keyword evidence="7 8" id="KW-0472">Membrane</keyword>
<feature type="transmembrane region" description="Helical" evidence="8">
    <location>
        <begin position="7"/>
        <end position="27"/>
    </location>
</feature>
<keyword evidence="5 8" id="KW-0812">Transmembrane</keyword>
<evidence type="ECO:0000313" key="11">
    <source>
        <dbReference type="Proteomes" id="UP000239366"/>
    </source>
</evidence>
<keyword evidence="11" id="KW-1185">Reference proteome</keyword>
<evidence type="ECO:0000256" key="1">
    <source>
        <dbReference type="ARBA" id="ARBA00004651"/>
    </source>
</evidence>
<evidence type="ECO:0000256" key="6">
    <source>
        <dbReference type="ARBA" id="ARBA00022989"/>
    </source>
</evidence>
<evidence type="ECO:0000256" key="3">
    <source>
        <dbReference type="ARBA" id="ARBA00022676"/>
    </source>
</evidence>
<dbReference type="InterPro" id="IPR050297">
    <property type="entry name" value="LipidA_mod_glycosyltrf_83"/>
</dbReference>
<accession>A0A2S7T500</accession>
<feature type="transmembrane region" description="Helical" evidence="8">
    <location>
        <begin position="266"/>
        <end position="291"/>
    </location>
</feature>
<comment type="subcellular location">
    <subcellularLocation>
        <location evidence="1">Cell membrane</location>
        <topology evidence="1">Multi-pass membrane protein</topology>
    </subcellularLocation>
</comment>
<feature type="transmembrane region" description="Helical" evidence="8">
    <location>
        <begin position="417"/>
        <end position="437"/>
    </location>
</feature>
<keyword evidence="2" id="KW-1003">Cell membrane</keyword>
<dbReference type="Pfam" id="PF13231">
    <property type="entry name" value="PMT_2"/>
    <property type="match status" value="1"/>
</dbReference>
<dbReference type="RefSeq" id="WP_105000286.1">
    <property type="nucleotide sequence ID" value="NZ_MQVX01000001.1"/>
</dbReference>
<dbReference type="PANTHER" id="PTHR33908:SF3">
    <property type="entry name" value="UNDECAPRENYL PHOSPHATE-ALPHA-4-AMINO-4-DEOXY-L-ARABINOSE ARABINOSYL TRANSFERASE"/>
    <property type="match status" value="1"/>
</dbReference>
<feature type="transmembrane region" description="Helical" evidence="8">
    <location>
        <begin position="87"/>
        <end position="105"/>
    </location>
</feature>
<proteinExistence type="predicted"/>
<dbReference type="GO" id="GO:0005886">
    <property type="term" value="C:plasma membrane"/>
    <property type="evidence" value="ECO:0007669"/>
    <property type="project" value="UniProtKB-SubCell"/>
</dbReference>
<dbReference type="OrthoDB" id="9178203at2"/>
<keyword evidence="4 10" id="KW-0808">Transferase</keyword>
<organism evidence="10 11">
    <name type="scientific">Aureicoccus marinus</name>
    <dbReference type="NCBI Taxonomy" id="754435"/>
    <lineage>
        <taxon>Bacteria</taxon>
        <taxon>Pseudomonadati</taxon>
        <taxon>Bacteroidota</taxon>
        <taxon>Flavobacteriia</taxon>
        <taxon>Flavobacteriales</taxon>
        <taxon>Flavobacteriaceae</taxon>
        <taxon>Aureicoccus</taxon>
    </lineage>
</organism>
<feature type="transmembrane region" description="Helical" evidence="8">
    <location>
        <begin position="203"/>
        <end position="222"/>
    </location>
</feature>
<name>A0A2S7T500_9FLAO</name>
<dbReference type="EMBL" id="MQVX01000001">
    <property type="protein sequence ID" value="PQJ14651.1"/>
    <property type="molecule type" value="Genomic_DNA"/>
</dbReference>
<feature type="transmembrane region" description="Helical" evidence="8">
    <location>
        <begin position="391"/>
        <end position="408"/>
    </location>
</feature>
<evidence type="ECO:0000313" key="10">
    <source>
        <dbReference type="EMBL" id="PQJ14651.1"/>
    </source>
</evidence>